<accession>A0AAD7N8M4</accession>
<proteinExistence type="predicted"/>
<dbReference type="EMBL" id="JARKIB010000070">
    <property type="protein sequence ID" value="KAJ7749162.1"/>
    <property type="molecule type" value="Genomic_DNA"/>
</dbReference>
<organism evidence="1 2">
    <name type="scientific">Mycena metata</name>
    <dbReference type="NCBI Taxonomy" id="1033252"/>
    <lineage>
        <taxon>Eukaryota</taxon>
        <taxon>Fungi</taxon>
        <taxon>Dikarya</taxon>
        <taxon>Basidiomycota</taxon>
        <taxon>Agaricomycotina</taxon>
        <taxon>Agaricomycetes</taxon>
        <taxon>Agaricomycetidae</taxon>
        <taxon>Agaricales</taxon>
        <taxon>Marasmiineae</taxon>
        <taxon>Mycenaceae</taxon>
        <taxon>Mycena</taxon>
    </lineage>
</organism>
<protein>
    <submittedName>
        <fullName evidence="1">Uncharacterized protein</fullName>
    </submittedName>
</protein>
<dbReference type="AlphaFoldDB" id="A0AAD7N8M4"/>
<dbReference type="Proteomes" id="UP001215598">
    <property type="component" value="Unassembled WGS sequence"/>
</dbReference>
<name>A0AAD7N8M4_9AGAR</name>
<keyword evidence="2" id="KW-1185">Reference proteome</keyword>
<gene>
    <name evidence="1" type="ORF">B0H16DRAFT_1461327</name>
</gene>
<evidence type="ECO:0000313" key="1">
    <source>
        <dbReference type="EMBL" id="KAJ7749162.1"/>
    </source>
</evidence>
<reference evidence="1" key="1">
    <citation type="submission" date="2023-03" db="EMBL/GenBank/DDBJ databases">
        <title>Massive genome expansion in bonnet fungi (Mycena s.s.) driven by repeated elements and novel gene families across ecological guilds.</title>
        <authorList>
            <consortium name="Lawrence Berkeley National Laboratory"/>
            <person name="Harder C.B."/>
            <person name="Miyauchi S."/>
            <person name="Viragh M."/>
            <person name="Kuo A."/>
            <person name="Thoen E."/>
            <person name="Andreopoulos B."/>
            <person name="Lu D."/>
            <person name="Skrede I."/>
            <person name="Drula E."/>
            <person name="Henrissat B."/>
            <person name="Morin E."/>
            <person name="Kohler A."/>
            <person name="Barry K."/>
            <person name="LaButti K."/>
            <person name="Morin E."/>
            <person name="Salamov A."/>
            <person name="Lipzen A."/>
            <person name="Mereny Z."/>
            <person name="Hegedus B."/>
            <person name="Baldrian P."/>
            <person name="Stursova M."/>
            <person name="Weitz H."/>
            <person name="Taylor A."/>
            <person name="Grigoriev I.V."/>
            <person name="Nagy L.G."/>
            <person name="Martin F."/>
            <person name="Kauserud H."/>
        </authorList>
    </citation>
    <scope>NUCLEOTIDE SEQUENCE</scope>
    <source>
        <strain evidence="1">CBHHK182m</strain>
    </source>
</reference>
<comment type="caution">
    <text evidence="1">The sequence shown here is derived from an EMBL/GenBank/DDBJ whole genome shotgun (WGS) entry which is preliminary data.</text>
</comment>
<sequence>MLTPFTGAPLELNAQAHAVDVERTCRGLTARDAVNVRRLWIRRKGDTSAVSANAPLRAALGPGQVAARAPSVMWMWKWKWRACVDAKWWAVFSGDGGHERGAVWSPDALSSPAARDAVDVRLHRGGDRAELVMALALALLVWLEKECEEDGEGGGLSAGCDVRCSMDGDGGGDGGGEAAGARRGGDTSGKVFLLVRETRVKVPREPPRSRSRRQRERAGARSGCARAVAIGCEAAMLVMPPLAYVREDALGLDVGVWGRIGARTFADLVQFCAFYFFLRATGGGKSGWGSWGRFVRASWVELKLAVAYA</sequence>
<evidence type="ECO:0000313" key="2">
    <source>
        <dbReference type="Proteomes" id="UP001215598"/>
    </source>
</evidence>